<keyword evidence="2" id="KW-1185">Reference proteome</keyword>
<reference evidence="1 2" key="1">
    <citation type="submission" date="2020-10" db="EMBL/GenBank/DDBJ databases">
        <title>Wide distribution of Phycisphaera-like planctomycetes from WD2101 soil group in peatlands and genome analysis of the first cultivated representative.</title>
        <authorList>
            <person name="Dedysh S.N."/>
            <person name="Beletsky A.V."/>
            <person name="Ivanova A."/>
            <person name="Kulichevskaya I.S."/>
            <person name="Suzina N.E."/>
            <person name="Philippov D.A."/>
            <person name="Rakitin A.L."/>
            <person name="Mardanov A.V."/>
            <person name="Ravin N.V."/>
        </authorList>
    </citation>
    <scope>NUCLEOTIDE SEQUENCE [LARGE SCALE GENOMIC DNA]</scope>
    <source>
        <strain evidence="1 2">M1803</strain>
    </source>
</reference>
<name>A0A7M2WWJ0_9BACT</name>
<protein>
    <submittedName>
        <fullName evidence="1">Uncharacterized protein</fullName>
    </submittedName>
</protein>
<dbReference type="Proteomes" id="UP000593765">
    <property type="component" value="Chromosome"/>
</dbReference>
<evidence type="ECO:0000313" key="1">
    <source>
        <dbReference type="EMBL" id="QOV89759.1"/>
    </source>
</evidence>
<gene>
    <name evidence="1" type="ORF">IPV69_26850</name>
</gene>
<evidence type="ECO:0000313" key="2">
    <source>
        <dbReference type="Proteomes" id="UP000593765"/>
    </source>
</evidence>
<dbReference type="AlphaFoldDB" id="A0A7M2WWJ0"/>
<dbReference type="EMBL" id="CP063458">
    <property type="protein sequence ID" value="QOV89759.1"/>
    <property type="molecule type" value="Genomic_DNA"/>
</dbReference>
<accession>A0A7M2WWJ0</accession>
<dbReference type="KEGG" id="hbs:IPV69_26850"/>
<organism evidence="1 2">
    <name type="scientific">Humisphaera borealis</name>
    <dbReference type="NCBI Taxonomy" id="2807512"/>
    <lineage>
        <taxon>Bacteria</taxon>
        <taxon>Pseudomonadati</taxon>
        <taxon>Planctomycetota</taxon>
        <taxon>Phycisphaerae</taxon>
        <taxon>Tepidisphaerales</taxon>
        <taxon>Tepidisphaeraceae</taxon>
        <taxon>Humisphaera</taxon>
    </lineage>
</organism>
<dbReference type="RefSeq" id="WP_206292818.1">
    <property type="nucleotide sequence ID" value="NZ_CP063458.1"/>
</dbReference>
<sequence>MPLSINVGLSRKASRDYQSTGYSINVTAELDQALLGQWPALRLVTAQTIPYARPTARLWPSPAGRTCPIHRCT</sequence>
<proteinExistence type="predicted"/>